<dbReference type="RefSeq" id="WP_379789028.1">
    <property type="nucleotide sequence ID" value="NZ_JBHSHL010000051.1"/>
</dbReference>
<name>A0ABV9QND4_9FIRM</name>
<dbReference type="Pfam" id="PF10844">
    <property type="entry name" value="DUF2577"/>
    <property type="match status" value="1"/>
</dbReference>
<comment type="caution">
    <text evidence="1">The sequence shown here is derived from an EMBL/GenBank/DDBJ whole genome shotgun (WGS) entry which is preliminary data.</text>
</comment>
<dbReference type="Proteomes" id="UP001595916">
    <property type="component" value="Unassembled WGS sequence"/>
</dbReference>
<proteinExistence type="predicted"/>
<dbReference type="EMBL" id="JBHSHL010000051">
    <property type="protein sequence ID" value="MFC4805463.1"/>
    <property type="molecule type" value="Genomic_DNA"/>
</dbReference>
<organism evidence="1 2">
    <name type="scientific">Filifactor villosus</name>
    <dbReference type="NCBI Taxonomy" id="29374"/>
    <lineage>
        <taxon>Bacteria</taxon>
        <taxon>Bacillati</taxon>
        <taxon>Bacillota</taxon>
        <taxon>Clostridia</taxon>
        <taxon>Peptostreptococcales</taxon>
        <taxon>Filifactoraceae</taxon>
        <taxon>Filifactor</taxon>
    </lineage>
</organism>
<reference evidence="2" key="1">
    <citation type="journal article" date="2019" name="Int. J. Syst. Evol. Microbiol.">
        <title>The Global Catalogue of Microorganisms (GCM) 10K type strain sequencing project: providing services to taxonomists for standard genome sequencing and annotation.</title>
        <authorList>
            <consortium name="The Broad Institute Genomics Platform"/>
            <consortium name="The Broad Institute Genome Sequencing Center for Infectious Disease"/>
            <person name="Wu L."/>
            <person name="Ma J."/>
        </authorList>
    </citation>
    <scope>NUCLEOTIDE SEQUENCE [LARGE SCALE GENOMIC DNA]</scope>
    <source>
        <strain evidence="2">CCUG 46385</strain>
    </source>
</reference>
<keyword evidence="2" id="KW-1185">Reference proteome</keyword>
<protein>
    <submittedName>
        <fullName evidence="1">DUF2577 domain-containing protein</fullName>
    </submittedName>
</protein>
<evidence type="ECO:0000313" key="2">
    <source>
        <dbReference type="Proteomes" id="UP001595916"/>
    </source>
</evidence>
<accession>A0ABV9QND4</accession>
<gene>
    <name evidence="1" type="ORF">ACFO4R_10310</name>
</gene>
<evidence type="ECO:0000313" key="1">
    <source>
        <dbReference type="EMBL" id="MFC4805463.1"/>
    </source>
</evidence>
<dbReference type="InterPro" id="IPR022555">
    <property type="entry name" value="DUF2577"/>
</dbReference>
<sequence length="124" mass="14168">MDKLLHVIKKINHKQISATELADFVLGTVVSVSPLRVQVSDRITLDEDMLLFSELVLEKKVNLKHKHNDSHEALETVITIQEGIKQGDTLQLIKLSAGQLFLIISKVRDKKSVEISKEDRWQWS</sequence>